<accession>A0A841RKC2</accession>
<gene>
    <name evidence="2" type="ORF">GGQ92_001100</name>
</gene>
<dbReference type="RefSeq" id="WP_184245428.1">
    <property type="nucleotide sequence ID" value="NZ_BAAACU010000058.1"/>
</dbReference>
<dbReference type="InterPro" id="IPR001387">
    <property type="entry name" value="Cro/C1-type_HTH"/>
</dbReference>
<dbReference type="PROSITE" id="PS50943">
    <property type="entry name" value="HTH_CROC1"/>
    <property type="match status" value="1"/>
</dbReference>
<sequence length="96" mass="11095">MQTDNEKELLKELAHLIKKERIAQGRTRDALAEVVNLSTRAIEEFETRYTNIGASKLINILIALHIDFNEVKALAKRHMNEEMSEKINNLGKYWDG</sequence>
<name>A0A841RKC2_9BACI</name>
<evidence type="ECO:0000313" key="3">
    <source>
        <dbReference type="Proteomes" id="UP000572212"/>
    </source>
</evidence>
<reference evidence="2 3" key="1">
    <citation type="submission" date="2020-08" db="EMBL/GenBank/DDBJ databases">
        <title>Genomic Encyclopedia of Type Strains, Phase IV (KMG-IV): sequencing the most valuable type-strain genomes for metagenomic binning, comparative biology and taxonomic classification.</title>
        <authorList>
            <person name="Goeker M."/>
        </authorList>
    </citation>
    <scope>NUCLEOTIDE SEQUENCE [LARGE SCALE GENOMIC DNA]</scope>
    <source>
        <strain evidence="2 3">DSM 11805</strain>
    </source>
</reference>
<feature type="domain" description="HTH cro/C1-type" evidence="1">
    <location>
        <begin position="17"/>
        <end position="71"/>
    </location>
</feature>
<dbReference type="Gene3D" id="1.10.260.40">
    <property type="entry name" value="lambda repressor-like DNA-binding domains"/>
    <property type="match status" value="1"/>
</dbReference>
<dbReference type="InterPro" id="IPR010982">
    <property type="entry name" value="Lambda_DNA-bd_dom_sf"/>
</dbReference>
<dbReference type="AlphaFoldDB" id="A0A841RKC2"/>
<dbReference type="SUPFAM" id="SSF47413">
    <property type="entry name" value="lambda repressor-like DNA-binding domains"/>
    <property type="match status" value="1"/>
</dbReference>
<evidence type="ECO:0000313" key="2">
    <source>
        <dbReference type="EMBL" id="MBB6512317.1"/>
    </source>
</evidence>
<dbReference type="Proteomes" id="UP000572212">
    <property type="component" value="Unassembled WGS sequence"/>
</dbReference>
<dbReference type="CDD" id="cd00093">
    <property type="entry name" value="HTH_XRE"/>
    <property type="match status" value="1"/>
</dbReference>
<organism evidence="2 3">
    <name type="scientific">Gracilibacillus halotolerans</name>
    <dbReference type="NCBI Taxonomy" id="74386"/>
    <lineage>
        <taxon>Bacteria</taxon>
        <taxon>Bacillati</taxon>
        <taxon>Bacillota</taxon>
        <taxon>Bacilli</taxon>
        <taxon>Bacillales</taxon>
        <taxon>Bacillaceae</taxon>
        <taxon>Gracilibacillus</taxon>
    </lineage>
</organism>
<comment type="caution">
    <text evidence="2">The sequence shown here is derived from an EMBL/GenBank/DDBJ whole genome shotgun (WGS) entry which is preliminary data.</text>
</comment>
<dbReference type="SMART" id="SM00530">
    <property type="entry name" value="HTH_XRE"/>
    <property type="match status" value="1"/>
</dbReference>
<evidence type="ECO:0000259" key="1">
    <source>
        <dbReference type="PROSITE" id="PS50943"/>
    </source>
</evidence>
<proteinExistence type="predicted"/>
<dbReference type="Pfam" id="PF01381">
    <property type="entry name" value="HTH_3"/>
    <property type="match status" value="1"/>
</dbReference>
<keyword evidence="3" id="KW-1185">Reference proteome</keyword>
<dbReference type="GO" id="GO:0003677">
    <property type="term" value="F:DNA binding"/>
    <property type="evidence" value="ECO:0007669"/>
    <property type="project" value="InterPro"/>
</dbReference>
<dbReference type="EMBL" id="JACHON010000003">
    <property type="protein sequence ID" value="MBB6512317.1"/>
    <property type="molecule type" value="Genomic_DNA"/>
</dbReference>
<protein>
    <submittedName>
        <fullName evidence="2">Transcriptional regulator with XRE-family HTH domain</fullName>
    </submittedName>
</protein>